<feature type="active site" evidence="9">
    <location>
        <position position="141"/>
    </location>
</feature>
<dbReference type="EMBL" id="JGYS01000001">
    <property type="protein sequence ID" value="KFI56479.1"/>
    <property type="molecule type" value="Genomic_DNA"/>
</dbReference>
<comment type="similarity">
    <text evidence="1 9 10">Belongs to the peptidase A8 family.</text>
</comment>
<gene>
    <name evidence="9" type="primary">lspA</name>
    <name evidence="11" type="ORF">BCAL_0072</name>
</gene>
<feature type="active site" evidence="9">
    <location>
        <position position="128"/>
    </location>
</feature>
<dbReference type="HAMAP" id="MF_00161">
    <property type="entry name" value="LspA"/>
    <property type="match status" value="1"/>
</dbReference>
<feature type="transmembrane region" description="Helical" evidence="9">
    <location>
        <begin position="142"/>
        <end position="161"/>
    </location>
</feature>
<evidence type="ECO:0000256" key="6">
    <source>
        <dbReference type="ARBA" id="ARBA00022801"/>
    </source>
</evidence>
<dbReference type="GO" id="GO:0004190">
    <property type="term" value="F:aspartic-type endopeptidase activity"/>
    <property type="evidence" value="ECO:0007669"/>
    <property type="project" value="UniProtKB-UniRule"/>
</dbReference>
<comment type="subcellular location">
    <subcellularLocation>
        <location evidence="9">Cell membrane</location>
        <topology evidence="9">Multi-pass membrane protein</topology>
    </subcellularLocation>
</comment>
<evidence type="ECO:0000256" key="4">
    <source>
        <dbReference type="ARBA" id="ARBA00022692"/>
    </source>
</evidence>
<feature type="transmembrane region" description="Helical" evidence="9">
    <location>
        <begin position="9"/>
        <end position="26"/>
    </location>
</feature>
<dbReference type="GO" id="GO:0006508">
    <property type="term" value="P:proteolysis"/>
    <property type="evidence" value="ECO:0007669"/>
    <property type="project" value="UniProtKB-KW"/>
</dbReference>
<dbReference type="NCBIfam" id="NF011353">
    <property type="entry name" value="PRK14771.1"/>
    <property type="match status" value="1"/>
</dbReference>
<dbReference type="eggNOG" id="COG0597">
    <property type="taxonomic scope" value="Bacteria"/>
</dbReference>
<feature type="transmembrane region" description="Helical" evidence="9">
    <location>
        <begin position="71"/>
        <end position="89"/>
    </location>
</feature>
<evidence type="ECO:0000256" key="7">
    <source>
        <dbReference type="ARBA" id="ARBA00022989"/>
    </source>
</evidence>
<dbReference type="OrthoDB" id="4308908at2"/>
<reference evidence="11 12" key="1">
    <citation type="submission" date="2014-03" db="EMBL/GenBank/DDBJ databases">
        <title>Genomics of Bifidobacteria.</title>
        <authorList>
            <person name="Ventura M."/>
            <person name="Milani C."/>
            <person name="Lugli G.A."/>
        </authorList>
    </citation>
    <scope>NUCLEOTIDE SEQUENCE [LARGE SCALE GENOMIC DNA]</scope>
    <source>
        <strain evidence="11 12">DSM 23973</strain>
    </source>
</reference>
<protein>
    <recommendedName>
        <fullName evidence="9">Lipoprotein signal peptidase</fullName>
        <ecNumber evidence="9">3.4.23.36</ecNumber>
    </recommendedName>
    <alternativeName>
        <fullName evidence="9">Prolipoprotein signal peptidase</fullName>
    </alternativeName>
    <alternativeName>
        <fullName evidence="9">Signal peptidase II</fullName>
        <shortName evidence="9">SPase II</shortName>
    </alternativeName>
</protein>
<dbReference type="EC" id="3.4.23.36" evidence="9"/>
<evidence type="ECO:0000313" key="12">
    <source>
        <dbReference type="Proteomes" id="UP000029072"/>
    </source>
</evidence>
<comment type="catalytic activity">
    <reaction evidence="9">
        <text>Release of signal peptides from bacterial membrane prolipoproteins. Hydrolyzes -Xaa-Yaa-Zaa-|-(S,diacylglyceryl)Cys-, in which Xaa is hydrophobic (preferably Leu), and Yaa (Ala or Ser) and Zaa (Gly or Ala) have small, neutral side chains.</text>
        <dbReference type="EC" id="3.4.23.36"/>
    </reaction>
</comment>
<keyword evidence="6 9" id="KW-0378">Hydrolase</keyword>
<keyword evidence="7 9" id="KW-1133">Transmembrane helix</keyword>
<name>A0A087ACH9_9BIFI</name>
<evidence type="ECO:0000256" key="1">
    <source>
        <dbReference type="ARBA" id="ARBA00006139"/>
    </source>
</evidence>
<dbReference type="STRING" id="1437609.BCAL_0072"/>
<organism evidence="11 12">
    <name type="scientific">Bifidobacterium callitrichos DSM 23973</name>
    <dbReference type="NCBI Taxonomy" id="1437609"/>
    <lineage>
        <taxon>Bacteria</taxon>
        <taxon>Bacillati</taxon>
        <taxon>Actinomycetota</taxon>
        <taxon>Actinomycetes</taxon>
        <taxon>Bifidobacteriales</taxon>
        <taxon>Bifidobacteriaceae</taxon>
        <taxon>Bifidobacterium</taxon>
    </lineage>
</organism>
<dbReference type="UniPathway" id="UPA00665"/>
<dbReference type="NCBIfam" id="TIGR00077">
    <property type="entry name" value="lspA"/>
    <property type="match status" value="1"/>
</dbReference>
<keyword evidence="5 9" id="KW-0064">Aspartyl protease</keyword>
<keyword evidence="2 9" id="KW-1003">Cell membrane</keyword>
<comment type="caution">
    <text evidence="11">The sequence shown here is derived from an EMBL/GenBank/DDBJ whole genome shotgun (WGS) entry which is preliminary data.</text>
</comment>
<evidence type="ECO:0000256" key="5">
    <source>
        <dbReference type="ARBA" id="ARBA00022750"/>
    </source>
</evidence>
<dbReference type="RefSeq" id="WP_043167174.1">
    <property type="nucleotide sequence ID" value="NZ_JDUV01000022.1"/>
</dbReference>
<evidence type="ECO:0000256" key="10">
    <source>
        <dbReference type="RuleBase" id="RU004181"/>
    </source>
</evidence>
<evidence type="ECO:0000313" key="11">
    <source>
        <dbReference type="EMBL" id="KFI56479.1"/>
    </source>
</evidence>
<dbReference type="InterPro" id="IPR001872">
    <property type="entry name" value="Peptidase_A8"/>
</dbReference>
<dbReference type="PANTHER" id="PTHR33695">
    <property type="entry name" value="LIPOPROTEIN SIGNAL PEPTIDASE"/>
    <property type="match status" value="1"/>
</dbReference>
<dbReference type="AlphaFoldDB" id="A0A087ACH9"/>
<keyword evidence="11" id="KW-0449">Lipoprotein</keyword>
<evidence type="ECO:0000256" key="3">
    <source>
        <dbReference type="ARBA" id="ARBA00022670"/>
    </source>
</evidence>
<dbReference type="PANTHER" id="PTHR33695:SF1">
    <property type="entry name" value="LIPOPROTEIN SIGNAL PEPTIDASE"/>
    <property type="match status" value="1"/>
</dbReference>
<evidence type="ECO:0000256" key="9">
    <source>
        <dbReference type="HAMAP-Rule" id="MF_00161"/>
    </source>
</evidence>
<dbReference type="GO" id="GO:0005886">
    <property type="term" value="C:plasma membrane"/>
    <property type="evidence" value="ECO:0007669"/>
    <property type="project" value="UniProtKB-SubCell"/>
</dbReference>
<dbReference type="PRINTS" id="PR00781">
    <property type="entry name" value="LIPOSIGPTASE"/>
</dbReference>
<comment type="function">
    <text evidence="9">This protein specifically catalyzes the removal of signal peptides from prolipoproteins.</text>
</comment>
<accession>A0A087ACH9</accession>
<evidence type="ECO:0000256" key="2">
    <source>
        <dbReference type="ARBA" id="ARBA00022475"/>
    </source>
</evidence>
<sequence length="179" mass="18950">METIRKGRLRIRVAVFACVAVVALIVDQLTKLWALDVLGDGRTIPVIPGLLSFTLVRNPGASLGFGSGSTWMISLLAIVACIALIVVAVRTISMAWTTAFAFAFAGAFGNLIDRVVYADGFLNGKVVDFLNYGWSVGNVADVYLVIAGVVIVAMILANVPFSQKDLDEKRGASEKGSAA</sequence>
<evidence type="ECO:0000256" key="8">
    <source>
        <dbReference type="ARBA" id="ARBA00023136"/>
    </source>
</evidence>
<dbReference type="Pfam" id="PF01252">
    <property type="entry name" value="Peptidase_A8"/>
    <property type="match status" value="1"/>
</dbReference>
<dbReference type="Proteomes" id="UP000029072">
    <property type="component" value="Unassembled WGS sequence"/>
</dbReference>
<comment type="pathway">
    <text evidence="9">Protein modification; lipoprotein biosynthesis (signal peptide cleavage).</text>
</comment>
<keyword evidence="8 9" id="KW-0472">Membrane</keyword>
<feature type="transmembrane region" description="Helical" evidence="9">
    <location>
        <begin position="94"/>
        <end position="112"/>
    </location>
</feature>
<proteinExistence type="inferred from homology"/>
<keyword evidence="4 9" id="KW-0812">Transmembrane</keyword>
<keyword evidence="3 9" id="KW-0645">Protease</keyword>